<evidence type="ECO:0000313" key="1">
    <source>
        <dbReference type="EnsemblPlants" id="AVESA.00010b.r2.2CG0325420.1.CDS.1"/>
    </source>
</evidence>
<dbReference type="EnsemblPlants" id="AVESA.00010b.r2.2CG0325420.1">
    <property type="protein sequence ID" value="AVESA.00010b.r2.2CG0325420.1.CDS.1"/>
    <property type="gene ID" value="AVESA.00010b.r2.2CG0325420"/>
</dbReference>
<dbReference type="Proteomes" id="UP001732700">
    <property type="component" value="Chromosome 2C"/>
</dbReference>
<reference evidence="1" key="1">
    <citation type="submission" date="2021-05" db="EMBL/GenBank/DDBJ databases">
        <authorList>
            <person name="Scholz U."/>
            <person name="Mascher M."/>
            <person name="Fiebig A."/>
        </authorList>
    </citation>
    <scope>NUCLEOTIDE SEQUENCE [LARGE SCALE GENOMIC DNA]</scope>
</reference>
<organism evidence="1 2">
    <name type="scientific">Avena sativa</name>
    <name type="common">Oat</name>
    <dbReference type="NCBI Taxonomy" id="4498"/>
    <lineage>
        <taxon>Eukaryota</taxon>
        <taxon>Viridiplantae</taxon>
        <taxon>Streptophyta</taxon>
        <taxon>Embryophyta</taxon>
        <taxon>Tracheophyta</taxon>
        <taxon>Spermatophyta</taxon>
        <taxon>Magnoliopsida</taxon>
        <taxon>Liliopsida</taxon>
        <taxon>Poales</taxon>
        <taxon>Poaceae</taxon>
        <taxon>BOP clade</taxon>
        <taxon>Pooideae</taxon>
        <taxon>Poodae</taxon>
        <taxon>Poeae</taxon>
        <taxon>Poeae Chloroplast Group 1 (Aveneae type)</taxon>
        <taxon>Aveninae</taxon>
        <taxon>Avena</taxon>
    </lineage>
</organism>
<name>A0ACD5UW80_AVESA</name>
<accession>A0ACD5UW80</accession>
<sequence length="291" mass="31786">MLLQLAASGRFPGGAAGGRAPAGDLVVAVAVPIFLLVRFHGHPMSQVWILSLSICSYVAFFLMFIWRSRPFYTELFRLSYGPLLAFCCASAISSATATFVLLFSIVWAAGTFGYSLALHNLRSKGTKPAIHAEPSPFCPTKDNVKQLNNTLYVGAFAVLVWTLAVACFLNSVGLTEELYILMVLVYSTSIHAALWLIIVILLPINGTSDEGLVVSLIPAVCTWMLLSPVLCVISQIFAAVCNLLLMVALVAFLWYNLAFYMHFLATATSRDSIHIFQKKLPSLVLPIFQSL</sequence>
<reference evidence="1" key="2">
    <citation type="submission" date="2025-09" db="UniProtKB">
        <authorList>
            <consortium name="EnsemblPlants"/>
        </authorList>
    </citation>
    <scope>IDENTIFICATION</scope>
</reference>
<protein>
    <submittedName>
        <fullName evidence="1">Uncharacterized protein</fullName>
    </submittedName>
</protein>
<keyword evidence="2" id="KW-1185">Reference proteome</keyword>
<proteinExistence type="predicted"/>
<evidence type="ECO:0000313" key="2">
    <source>
        <dbReference type="Proteomes" id="UP001732700"/>
    </source>
</evidence>